<dbReference type="EMBL" id="CM008969">
    <property type="protein sequence ID" value="PNW80222.1"/>
    <property type="molecule type" value="Genomic_DNA"/>
</dbReference>
<dbReference type="OrthoDB" id="10679783at2759"/>
<feature type="compositionally biased region" description="Low complexity" evidence="1">
    <location>
        <begin position="395"/>
        <end position="408"/>
    </location>
</feature>
<dbReference type="GeneID" id="5719833"/>
<reference evidence="2 3" key="1">
    <citation type="journal article" date="2007" name="Science">
        <title>The Chlamydomonas genome reveals the evolution of key animal and plant functions.</title>
        <authorList>
            <person name="Merchant S.S."/>
            <person name="Prochnik S.E."/>
            <person name="Vallon O."/>
            <person name="Harris E.H."/>
            <person name="Karpowicz S.J."/>
            <person name="Witman G.B."/>
            <person name="Terry A."/>
            <person name="Salamov A."/>
            <person name="Fritz-Laylin L.K."/>
            <person name="Marechal-Drouard L."/>
            <person name="Marshall W.F."/>
            <person name="Qu L.H."/>
            <person name="Nelson D.R."/>
            <person name="Sanderfoot A.A."/>
            <person name="Spalding M.H."/>
            <person name="Kapitonov V.V."/>
            <person name="Ren Q."/>
            <person name="Ferris P."/>
            <person name="Lindquist E."/>
            <person name="Shapiro H."/>
            <person name="Lucas S.M."/>
            <person name="Grimwood J."/>
            <person name="Schmutz J."/>
            <person name="Cardol P."/>
            <person name="Cerutti H."/>
            <person name="Chanfreau G."/>
            <person name="Chen C.L."/>
            <person name="Cognat V."/>
            <person name="Croft M.T."/>
            <person name="Dent R."/>
            <person name="Dutcher S."/>
            <person name="Fernandez E."/>
            <person name="Fukuzawa H."/>
            <person name="Gonzalez-Ballester D."/>
            <person name="Gonzalez-Halphen D."/>
            <person name="Hallmann A."/>
            <person name="Hanikenne M."/>
            <person name="Hippler M."/>
            <person name="Inwood W."/>
            <person name="Jabbari K."/>
            <person name="Kalanon M."/>
            <person name="Kuras R."/>
            <person name="Lefebvre P.A."/>
            <person name="Lemaire S.D."/>
            <person name="Lobanov A.V."/>
            <person name="Lohr M."/>
            <person name="Manuell A."/>
            <person name="Meier I."/>
            <person name="Mets L."/>
            <person name="Mittag M."/>
            <person name="Mittelmeier T."/>
            <person name="Moroney J.V."/>
            <person name="Moseley J."/>
            <person name="Napoli C."/>
            <person name="Nedelcu A.M."/>
            <person name="Niyogi K."/>
            <person name="Novoselov S.V."/>
            <person name="Paulsen I.T."/>
            <person name="Pazour G."/>
            <person name="Purton S."/>
            <person name="Ral J.P."/>
            <person name="Riano-Pachon D.M."/>
            <person name="Riekhof W."/>
            <person name="Rymarquis L."/>
            <person name="Schroda M."/>
            <person name="Stern D."/>
            <person name="Umen J."/>
            <person name="Willows R."/>
            <person name="Wilson N."/>
            <person name="Zimmer S.L."/>
            <person name="Allmer J."/>
            <person name="Balk J."/>
            <person name="Bisova K."/>
            <person name="Chen C.J."/>
            <person name="Elias M."/>
            <person name="Gendler K."/>
            <person name="Hauser C."/>
            <person name="Lamb M.R."/>
            <person name="Ledford H."/>
            <person name="Long J.C."/>
            <person name="Minagawa J."/>
            <person name="Page M.D."/>
            <person name="Pan J."/>
            <person name="Pootakham W."/>
            <person name="Roje S."/>
            <person name="Rose A."/>
            <person name="Stahlberg E."/>
            <person name="Terauchi A.M."/>
            <person name="Yang P."/>
            <person name="Ball S."/>
            <person name="Bowler C."/>
            <person name="Dieckmann C.L."/>
            <person name="Gladyshev V.N."/>
            <person name="Green P."/>
            <person name="Jorgensen R."/>
            <person name="Mayfield S."/>
            <person name="Mueller-Roeber B."/>
            <person name="Rajamani S."/>
            <person name="Sayre R.T."/>
            <person name="Brokstein P."/>
            <person name="Dubchak I."/>
            <person name="Goodstein D."/>
            <person name="Hornick L."/>
            <person name="Huang Y.W."/>
            <person name="Jhaveri J."/>
            <person name="Luo Y."/>
            <person name="Martinez D."/>
            <person name="Ngau W.C."/>
            <person name="Otillar B."/>
            <person name="Poliakov A."/>
            <person name="Porter A."/>
            <person name="Szajkowski L."/>
            <person name="Werner G."/>
            <person name="Zhou K."/>
            <person name="Grigoriev I.V."/>
            <person name="Rokhsar D.S."/>
            <person name="Grossman A.R."/>
        </authorList>
    </citation>
    <scope>NUCLEOTIDE SEQUENCE [LARGE SCALE GENOMIC DNA]</scope>
    <source>
        <strain evidence="3">CC-503</strain>
    </source>
</reference>
<name>A0A2K3DI76_CHLRE</name>
<feature type="region of interest" description="Disordered" evidence="1">
    <location>
        <begin position="182"/>
        <end position="204"/>
    </location>
</feature>
<gene>
    <name evidence="2" type="ORF">CHLRE_08g382750v5</name>
</gene>
<feature type="compositionally biased region" description="Pro residues" evidence="1">
    <location>
        <begin position="409"/>
        <end position="423"/>
    </location>
</feature>
<dbReference type="InParanoid" id="A0A2K3DI76"/>
<dbReference type="Proteomes" id="UP000006906">
    <property type="component" value="Chromosome 8"/>
</dbReference>
<dbReference type="Gene3D" id="1.25.40.20">
    <property type="entry name" value="Ankyrin repeat-containing domain"/>
    <property type="match status" value="1"/>
</dbReference>
<dbReference type="InterPro" id="IPR036770">
    <property type="entry name" value="Ankyrin_rpt-contain_sf"/>
</dbReference>
<feature type="region of interest" description="Disordered" evidence="1">
    <location>
        <begin position="395"/>
        <end position="424"/>
    </location>
</feature>
<accession>A0A2K3DI76</accession>
<dbReference type="Gramene" id="PNW80222">
    <property type="protein sequence ID" value="PNW80222"/>
    <property type="gene ID" value="CHLRE_08g382750v5"/>
</dbReference>
<protein>
    <submittedName>
        <fullName evidence="2">Uncharacterized protein</fullName>
    </submittedName>
</protein>
<dbReference type="RefSeq" id="XP_001694319.2">
    <property type="nucleotide sequence ID" value="XM_001694267.2"/>
</dbReference>
<evidence type="ECO:0000313" key="2">
    <source>
        <dbReference type="EMBL" id="PNW80222.1"/>
    </source>
</evidence>
<dbReference type="ExpressionAtlas" id="A0A2K3DI76">
    <property type="expression patterns" value="baseline and differential"/>
</dbReference>
<organism evidence="2 3">
    <name type="scientific">Chlamydomonas reinhardtii</name>
    <name type="common">Chlamydomonas smithii</name>
    <dbReference type="NCBI Taxonomy" id="3055"/>
    <lineage>
        <taxon>Eukaryota</taxon>
        <taxon>Viridiplantae</taxon>
        <taxon>Chlorophyta</taxon>
        <taxon>core chlorophytes</taxon>
        <taxon>Chlorophyceae</taxon>
        <taxon>CS clade</taxon>
        <taxon>Chlamydomonadales</taxon>
        <taxon>Chlamydomonadaceae</taxon>
        <taxon>Chlamydomonas</taxon>
    </lineage>
</organism>
<keyword evidence="3" id="KW-1185">Reference proteome</keyword>
<dbReference type="AlphaFoldDB" id="A0A2K3DI76"/>
<sequence length="866" mass="88160">MEGPAQPGPPNAAGCRWERLPLLAQALVASHAGVRTAAADLARCSWACAEAVRAALASPQHLARAVRVDRGPSAPLLGWLLEHGPAMQAAGLTPSFIRATARHMLQLYEVQEDFFGDGLKALGAAALRRHRDAAAAELADVLQGSSAWMAAAAYTVQPLLDTVGGCEAAALRLLCLLQQQQQQQQPPHEDEPPPPPQQQQQQRRTLGWDFVDAWDEDWAAGAATYLAGRLASEAAAAADTAVAAAADPATGTAASAAAAAAAASAAALSHQVGELLCGACAQAPAVALALAGHARLLGVVAARAPGALGRVLDAACEAGREEVVLQLLQHQPLEQHLLRWLGSSRAAAAAHGGGVHWDDARVAALARQAADWLLRREGEGEAAAAAAAAASETAAAPEAVEGAGAAAAQPPPKPKPPPPPPPATGLAEALLAALDCSRAAVLEALTAHGRFLAAALAQMPLLTATPGGGERLGAALVSGYRRPPTRHMAAAVLSRRQCLDAAVAHAPGQLGAVLSLAIGSGRMQDAGMLVVRPDLLDALVAGGEECARHLVRALDCAATQRPCSMLEALLSHAGFVGFMAATEGRAEELGEALEAACRTGHGAAVRLMVGSGGAMAAVLGRCPCLALSAFLQACERGNAEAVAAMAGHGPLLAAFVARAPQDLGKGLARACEHHHGSVVRVLLRQPAYLAAAATHAVEQLGEALRYAAAVGKGECVRLLVGSDVFMGAVLAGARERAGLAFQQACGSGCEEAVAALLAHGPLMAALVAHAPEQLGEGLVAACARGRPAVVQMLLAHGGLAAAVRGHAAPLLLEAVARAREYGHVSLVQALVEYRLVGGAARQLLPAAVQLGSRLRTRCGRLIRTRS</sequence>
<dbReference type="SUPFAM" id="SSF48403">
    <property type="entry name" value="Ankyrin repeat"/>
    <property type="match status" value="1"/>
</dbReference>
<proteinExistence type="predicted"/>
<dbReference type="PaxDb" id="3055-EDP02752"/>
<dbReference type="KEGG" id="cre:CHLRE_08g382750v5"/>
<evidence type="ECO:0000313" key="3">
    <source>
        <dbReference type="Proteomes" id="UP000006906"/>
    </source>
</evidence>
<evidence type="ECO:0000256" key="1">
    <source>
        <dbReference type="SAM" id="MobiDB-lite"/>
    </source>
</evidence>